<evidence type="ECO:0000256" key="8">
    <source>
        <dbReference type="ARBA" id="ARBA00023034"/>
    </source>
</evidence>
<evidence type="ECO:0000256" key="1">
    <source>
        <dbReference type="ARBA" id="ARBA00004323"/>
    </source>
</evidence>
<evidence type="ECO:0000256" key="7">
    <source>
        <dbReference type="ARBA" id="ARBA00022989"/>
    </source>
</evidence>
<comment type="subcellular location">
    <subcellularLocation>
        <location evidence="1">Golgi apparatus membrane</location>
        <topology evidence="1">Single-pass type II membrane protein</topology>
    </subcellularLocation>
</comment>
<dbReference type="Pfam" id="PF11051">
    <property type="entry name" value="Mannosyl_trans3"/>
    <property type="match status" value="1"/>
</dbReference>
<proteinExistence type="inferred from homology"/>
<evidence type="ECO:0000256" key="2">
    <source>
        <dbReference type="ARBA" id="ARBA00004922"/>
    </source>
</evidence>
<dbReference type="GO" id="GO:0046354">
    <property type="term" value="P:mannan biosynthetic process"/>
    <property type="evidence" value="ECO:0007669"/>
    <property type="project" value="TreeGrafter"/>
</dbReference>
<organism evidence="10 11">
    <name type="scientific">Pichia membranifaciens</name>
    <dbReference type="NCBI Taxonomy" id="4926"/>
    <lineage>
        <taxon>Eukaryota</taxon>
        <taxon>Fungi</taxon>
        <taxon>Dikarya</taxon>
        <taxon>Ascomycota</taxon>
        <taxon>Saccharomycotina</taxon>
        <taxon>Pichiomycetes</taxon>
        <taxon>Pichiales</taxon>
        <taxon>Pichiaceae</taxon>
        <taxon>Pichia</taxon>
    </lineage>
</organism>
<dbReference type="GO" id="GO:0000139">
    <property type="term" value="C:Golgi membrane"/>
    <property type="evidence" value="ECO:0007669"/>
    <property type="project" value="UniProtKB-SubCell"/>
</dbReference>
<dbReference type="SUPFAM" id="SSF53448">
    <property type="entry name" value="Nucleotide-diphospho-sugar transferases"/>
    <property type="match status" value="1"/>
</dbReference>
<evidence type="ECO:0000256" key="6">
    <source>
        <dbReference type="ARBA" id="ARBA00022968"/>
    </source>
</evidence>
<dbReference type="OrthoDB" id="430354at2759"/>
<keyword evidence="4" id="KW-0808">Transferase</keyword>
<comment type="caution">
    <text evidence="10">The sequence shown here is derived from an EMBL/GenBank/DDBJ whole genome shotgun (WGS) entry which is preliminary data.</text>
</comment>
<keyword evidence="7" id="KW-1133">Transmembrane helix</keyword>
<name>A0A1Q2YEJ6_9ASCO</name>
<gene>
    <name evidence="10" type="ORF">PMKS-001422</name>
</gene>
<sequence>MSDLRRSNYGDYVEYYVNREADLRHKEFDESSNMDYGETTFDTSGMNAAANVDANPTGNKAGLEDLTAVSQQETWDNNNPFERPGARPGLPFAQYEKYFNLQRYEYKIMAILTSSFEDVLLLDSDNVVLENPDGLFSWDVYKQYQLVLWPDCWQRTTNPFLFDILNVTIDYSSVENDSQYNLHDLPGAISNPSTESGMLLVNKRSQVDTLLIALYFNIFGFDYYYPLITQGGAGQGDKDTYILAAYGAKKPVYQVKQGVTFIGRFEKDGGFTSGALGQCDPTTQTERETKNDTPSCSDYMFLHLSFPKFYPEEIADKLNGPDGHIVEFDGVNWGYDLELQIWEMMCQLLCSNYEKNVIQPENEASQLLAPKFRKAGQELNYIKTLKINEECDTKLLPHLQFLRNYFKYADKSTNQFHQDWEGKHASYNTV</sequence>
<comment type="similarity">
    <text evidence="3">Belongs to the MNN1/MNT family.</text>
</comment>
<dbReference type="PANTHER" id="PTHR31646:SF1">
    <property type="entry name" value="ALPHA-1,2-MANNOSYLTRANSFERASE MNN2"/>
    <property type="match status" value="1"/>
</dbReference>
<dbReference type="AlphaFoldDB" id="A0A1Q2YEJ6"/>
<dbReference type="InterPro" id="IPR029044">
    <property type="entry name" value="Nucleotide-diphossugar_trans"/>
</dbReference>
<keyword evidence="9" id="KW-0472">Membrane</keyword>
<dbReference type="InterPro" id="IPR022751">
    <property type="entry name" value="Alpha_mannosyltransferase"/>
</dbReference>
<keyword evidence="8" id="KW-0333">Golgi apparatus</keyword>
<evidence type="ECO:0000313" key="10">
    <source>
        <dbReference type="EMBL" id="GAV27954.1"/>
    </source>
</evidence>
<evidence type="ECO:0000256" key="9">
    <source>
        <dbReference type="ARBA" id="ARBA00023136"/>
    </source>
</evidence>
<dbReference type="Proteomes" id="UP000186136">
    <property type="component" value="Unassembled WGS sequence"/>
</dbReference>
<keyword evidence="11" id="KW-1185">Reference proteome</keyword>
<evidence type="ECO:0000256" key="3">
    <source>
        <dbReference type="ARBA" id="ARBA00009105"/>
    </source>
</evidence>
<keyword evidence="5" id="KW-0812">Transmembrane</keyword>
<dbReference type="PANTHER" id="PTHR31646">
    <property type="entry name" value="ALPHA-1,2-MANNOSYLTRANSFERASE MNN2"/>
    <property type="match status" value="1"/>
</dbReference>
<keyword evidence="6" id="KW-0735">Signal-anchor</keyword>
<dbReference type="GO" id="GO:0000026">
    <property type="term" value="F:alpha-1,2-mannosyltransferase activity"/>
    <property type="evidence" value="ECO:0007669"/>
    <property type="project" value="TreeGrafter"/>
</dbReference>
<reference evidence="10 11" key="1">
    <citation type="submission" date="2016-08" db="EMBL/GenBank/DDBJ databases">
        <title>Whole genome shotgun sequence of Pichia membranifaciens KS47-1.</title>
        <authorList>
            <person name="Konishi M."/>
            <person name="Ishida M."/>
            <person name="Arakawa T."/>
            <person name="Kato Y."/>
            <person name="Horiuchi J."/>
        </authorList>
    </citation>
    <scope>NUCLEOTIDE SEQUENCE [LARGE SCALE GENOMIC DNA]</scope>
    <source>
        <strain evidence="10 11">KS47-1</strain>
    </source>
</reference>
<evidence type="ECO:0000313" key="11">
    <source>
        <dbReference type="Proteomes" id="UP000186136"/>
    </source>
</evidence>
<dbReference type="EMBL" id="BDGI01000050">
    <property type="protein sequence ID" value="GAV27954.1"/>
    <property type="molecule type" value="Genomic_DNA"/>
</dbReference>
<evidence type="ECO:0000256" key="5">
    <source>
        <dbReference type="ARBA" id="ARBA00022692"/>
    </source>
</evidence>
<comment type="pathway">
    <text evidence="2">Protein modification; protein glycosylation.</text>
</comment>
<evidence type="ECO:0000256" key="4">
    <source>
        <dbReference type="ARBA" id="ARBA00022679"/>
    </source>
</evidence>
<accession>A0A1Q2YEJ6</accession>
<protein>
    <submittedName>
        <fullName evidence="10">Uncharacterized protein</fullName>
    </submittedName>
</protein>